<organism evidence="1">
    <name type="scientific">Coptotermes formosanus</name>
    <name type="common">Formosan subterranean termite</name>
    <dbReference type="NCBI Taxonomy" id="36987"/>
    <lineage>
        <taxon>Eukaryota</taxon>
        <taxon>Metazoa</taxon>
        <taxon>Ecdysozoa</taxon>
        <taxon>Arthropoda</taxon>
        <taxon>Hexapoda</taxon>
        <taxon>Insecta</taxon>
        <taxon>Pterygota</taxon>
        <taxon>Neoptera</taxon>
        <taxon>Polyneoptera</taxon>
        <taxon>Dictyoptera</taxon>
        <taxon>Blattodea</taxon>
        <taxon>Blattoidea</taxon>
        <taxon>Termitoidae</taxon>
        <taxon>Rhinotermitidae</taxon>
        <taxon>Coptotermes</taxon>
    </lineage>
</organism>
<evidence type="ECO:0000313" key="1">
    <source>
        <dbReference type="EMBL" id="AGM32083.1"/>
    </source>
</evidence>
<dbReference type="AlphaFoldDB" id="R4V2U1"/>
<name>R4V2U1_COPFO</name>
<accession>R4V2U1</accession>
<protein>
    <submittedName>
        <fullName evidence="1">Uncharacterized protein</fullName>
    </submittedName>
</protein>
<dbReference type="EMBL" id="KC632269">
    <property type="protein sequence ID" value="AGM32083.1"/>
    <property type="molecule type" value="mRNA"/>
</dbReference>
<proteinExistence type="evidence at transcript level"/>
<reference evidence="1" key="1">
    <citation type="submission" date="2013-02" db="EMBL/GenBank/DDBJ databases">
        <title>Immune-Related transcriptome of Coptotermes formosanus Shiraki workers: the defense mechanism.</title>
        <authorList>
            <person name="Hussain A."/>
            <person name="Li Y.F."/>
            <person name="Wen S.Y."/>
        </authorList>
    </citation>
    <scope>NUCLEOTIDE SEQUENCE</scope>
</reference>
<sequence length="41" mass="4969">MCQFNFSATRVALLFSWDRDFFIMVVNVYSEIKILLVYFQI</sequence>